<evidence type="ECO:0000256" key="5">
    <source>
        <dbReference type="ARBA" id="ARBA00023128"/>
    </source>
</evidence>
<dbReference type="AlphaFoldDB" id="A0A6P7TRJ8"/>
<dbReference type="PROSITE" id="PS51758">
    <property type="entry name" value="LETM1_RBD"/>
    <property type="match status" value="1"/>
</dbReference>
<comment type="subcellular location">
    <subcellularLocation>
        <location evidence="1">Mitochondrion inner membrane</location>
        <topology evidence="1">Single-pass membrane protein</topology>
    </subcellularLocation>
</comment>
<feature type="transmembrane region" description="Helical" evidence="8">
    <location>
        <begin position="6"/>
        <end position="24"/>
    </location>
</feature>
<evidence type="ECO:0000256" key="2">
    <source>
        <dbReference type="ARBA" id="ARBA00022692"/>
    </source>
</evidence>
<keyword evidence="3" id="KW-0999">Mitochondrion inner membrane</keyword>
<evidence type="ECO:0000256" key="4">
    <source>
        <dbReference type="ARBA" id="ARBA00022989"/>
    </source>
</evidence>
<evidence type="ECO:0000256" key="8">
    <source>
        <dbReference type="SAM" id="Phobius"/>
    </source>
</evidence>
<name>A0A6P7TRJ8_9MOLL</name>
<evidence type="ECO:0000313" key="11">
    <source>
        <dbReference type="RefSeq" id="XP_029654408.2"/>
    </source>
</evidence>
<evidence type="ECO:0000256" key="7">
    <source>
        <dbReference type="PROSITE-ProRule" id="PRU01094"/>
    </source>
</evidence>
<dbReference type="GO" id="GO:0030003">
    <property type="term" value="P:intracellular monoatomic cation homeostasis"/>
    <property type="evidence" value="ECO:0007669"/>
    <property type="project" value="TreeGrafter"/>
</dbReference>
<gene>
    <name evidence="11" type="primary">LOC115227827</name>
</gene>
<evidence type="ECO:0000259" key="9">
    <source>
        <dbReference type="PROSITE" id="PS51758"/>
    </source>
</evidence>
<organism evidence="10 11">
    <name type="scientific">Octopus sinensis</name>
    <name type="common">East Asian common octopus</name>
    <dbReference type="NCBI Taxonomy" id="2607531"/>
    <lineage>
        <taxon>Eukaryota</taxon>
        <taxon>Metazoa</taxon>
        <taxon>Spiralia</taxon>
        <taxon>Lophotrochozoa</taxon>
        <taxon>Mollusca</taxon>
        <taxon>Cephalopoda</taxon>
        <taxon>Coleoidea</taxon>
        <taxon>Octopodiformes</taxon>
        <taxon>Octopoda</taxon>
        <taxon>Incirrata</taxon>
        <taxon>Octopodidae</taxon>
        <taxon>Octopus</taxon>
    </lineage>
</organism>
<evidence type="ECO:0000256" key="1">
    <source>
        <dbReference type="ARBA" id="ARBA00004434"/>
    </source>
</evidence>
<dbReference type="InterPro" id="IPR033122">
    <property type="entry name" value="LETM1-like_RBD"/>
</dbReference>
<dbReference type="RefSeq" id="XP_029654408.2">
    <property type="nucleotide sequence ID" value="XM_029798548.2"/>
</dbReference>
<reference evidence="11" key="1">
    <citation type="submission" date="2025-08" db="UniProtKB">
        <authorList>
            <consortium name="RefSeq"/>
        </authorList>
    </citation>
    <scope>IDENTIFICATION</scope>
</reference>
<evidence type="ECO:0000313" key="10">
    <source>
        <dbReference type="Proteomes" id="UP000515154"/>
    </source>
</evidence>
<dbReference type="GO" id="GO:0043022">
    <property type="term" value="F:ribosome binding"/>
    <property type="evidence" value="ECO:0007669"/>
    <property type="project" value="InterPro"/>
</dbReference>
<dbReference type="GO" id="GO:0005743">
    <property type="term" value="C:mitochondrial inner membrane"/>
    <property type="evidence" value="ECO:0007669"/>
    <property type="project" value="UniProtKB-SubCell"/>
</dbReference>
<keyword evidence="4 8" id="KW-1133">Transmembrane helix</keyword>
<proteinExistence type="predicted"/>
<dbReference type="PANTHER" id="PTHR14009">
    <property type="entry name" value="LEUCINE ZIPPER-EF-HAND CONTAINING TRANSMEMBRANE PROTEIN"/>
    <property type="match status" value="1"/>
</dbReference>
<dbReference type="Proteomes" id="UP000515154">
    <property type="component" value="Unplaced"/>
</dbReference>
<keyword evidence="10" id="KW-1185">Reference proteome</keyword>
<dbReference type="InterPro" id="IPR044202">
    <property type="entry name" value="LETM1/MDM38-like"/>
</dbReference>
<keyword evidence="6 8" id="KW-0472">Membrane</keyword>
<keyword evidence="5 7" id="KW-0496">Mitochondrion</keyword>
<keyword evidence="2 8" id="KW-0812">Transmembrane</keyword>
<evidence type="ECO:0000256" key="6">
    <source>
        <dbReference type="ARBA" id="ARBA00023136"/>
    </source>
</evidence>
<dbReference type="PANTHER" id="PTHR14009:SF1">
    <property type="entry name" value="MITOCHONDRIAL PROTON_CALCIUM EXCHANGER PROTEIN"/>
    <property type="match status" value="1"/>
</dbReference>
<accession>A0A6P7TRJ8</accession>
<evidence type="ECO:0000256" key="3">
    <source>
        <dbReference type="ARBA" id="ARBA00022792"/>
    </source>
</evidence>
<dbReference type="Pfam" id="PF07766">
    <property type="entry name" value="LETM1_RBD"/>
    <property type="match status" value="1"/>
</dbReference>
<feature type="domain" description="Letm1 RBD" evidence="9">
    <location>
        <begin position="44"/>
        <end position="167"/>
    </location>
</feature>
<protein>
    <submittedName>
        <fullName evidence="11">LETM1 domain-containing protein LETM2, mitochondrial-like</fullName>
    </submittedName>
</protein>
<sequence length="167" mass="19501">MVPLFIIILIPFLELLMPVFIKLFPNMLPSTFKNETKEQEMARKRLKVKLEMAKFLQNTLEESVTVIKKNDTTRTSSVEEFVQFMKTIRNNAEMPETSQILKFCKLFEDDLTMDGLNRDQLIAICRLLDMSTLINPTSTVPLLRFRLGIKLRMLKADDKVLPTDQFR</sequence>
<dbReference type="KEGG" id="osn:115227827"/>